<comment type="caution">
    <text evidence="9">Lacks conserved residue(s) required for the propagation of feature annotation.</text>
</comment>
<evidence type="ECO:0000256" key="4">
    <source>
        <dbReference type="ARBA" id="ARBA00022475"/>
    </source>
</evidence>
<keyword evidence="11" id="KW-1185">Reference proteome</keyword>
<evidence type="ECO:0000313" key="11">
    <source>
        <dbReference type="Proteomes" id="UP001524587"/>
    </source>
</evidence>
<evidence type="ECO:0000256" key="2">
    <source>
        <dbReference type="ARBA" id="ARBA00004953"/>
    </source>
</evidence>
<keyword evidence="4 9" id="KW-1003">Cell membrane</keyword>
<dbReference type="RefSeq" id="WP_422864233.1">
    <property type="nucleotide sequence ID" value="NZ_JAMSKV010000007.1"/>
</dbReference>
<dbReference type="EMBL" id="JAMSKV010000007">
    <property type="protein sequence ID" value="MCQ8278756.1"/>
    <property type="molecule type" value="Genomic_DNA"/>
</dbReference>
<comment type="caution">
    <text evidence="10">The sequence shown here is derived from an EMBL/GenBank/DDBJ whole genome shotgun (WGS) entry which is preliminary data.</text>
</comment>
<dbReference type="Pfam" id="PF03186">
    <property type="entry name" value="CobD_Cbib"/>
    <property type="match status" value="1"/>
</dbReference>
<dbReference type="PANTHER" id="PTHR34308:SF1">
    <property type="entry name" value="COBALAMIN BIOSYNTHESIS PROTEIN CBIB"/>
    <property type="match status" value="1"/>
</dbReference>
<keyword evidence="7 9" id="KW-1133">Transmembrane helix</keyword>
<feature type="transmembrane region" description="Helical" evidence="9">
    <location>
        <begin position="297"/>
        <end position="317"/>
    </location>
</feature>
<comment type="pathway">
    <text evidence="2 9">Cofactor biosynthesis; adenosylcobalamin biosynthesis.</text>
</comment>
<evidence type="ECO:0000256" key="1">
    <source>
        <dbReference type="ARBA" id="ARBA00004651"/>
    </source>
</evidence>
<name>A0ABT1W7A0_9PROT</name>
<feature type="transmembrane region" description="Helical" evidence="9">
    <location>
        <begin position="58"/>
        <end position="78"/>
    </location>
</feature>
<organism evidence="10 11">
    <name type="scientific">Endosaccharibacter trunci</name>
    <dbReference type="NCBI Taxonomy" id="2812733"/>
    <lineage>
        <taxon>Bacteria</taxon>
        <taxon>Pseudomonadati</taxon>
        <taxon>Pseudomonadota</taxon>
        <taxon>Alphaproteobacteria</taxon>
        <taxon>Acetobacterales</taxon>
        <taxon>Acetobacteraceae</taxon>
        <taxon>Endosaccharibacter</taxon>
    </lineage>
</organism>
<evidence type="ECO:0000256" key="8">
    <source>
        <dbReference type="ARBA" id="ARBA00023136"/>
    </source>
</evidence>
<evidence type="ECO:0000256" key="6">
    <source>
        <dbReference type="ARBA" id="ARBA00022692"/>
    </source>
</evidence>
<feature type="transmembrane region" description="Helical" evidence="9">
    <location>
        <begin position="160"/>
        <end position="181"/>
    </location>
</feature>
<proteinExistence type="inferred from homology"/>
<sequence>MIQPPLVATIAALAEAAAGYPQPLYRLIGHPVSWIGALIGQLDRRLNSDSASRHRRRMAGLFSALLIVAVPTGGAFLLQEMVVLLLPPQARLVLLGLLAATLPAQRSLYAHVRAVATARDLESGRNAVSLIVGRDTQALDQSGVSRAAIESLAENFSDGVVAPLFWCALFGLPGMAFYKAVNTTDSMIGHRTERHEAFGWAAARLDDLVNLPASRLSAGLLILSSPPRAAHAMRTVLRDAGRHRSPNAGWPEAAMAGALDLRLAGPRRYHGAMVEDHWMGDGRAICDVADIRRALVLYRRACVLLVAMLLVLDLVLWRPA</sequence>
<evidence type="ECO:0000256" key="5">
    <source>
        <dbReference type="ARBA" id="ARBA00022573"/>
    </source>
</evidence>
<evidence type="ECO:0000313" key="10">
    <source>
        <dbReference type="EMBL" id="MCQ8278756.1"/>
    </source>
</evidence>
<keyword evidence="6 9" id="KW-0812">Transmembrane</keyword>
<comment type="function">
    <text evidence="9">Converts cobyric acid to cobinamide by the addition of aminopropanol on the F carboxylic group.</text>
</comment>
<evidence type="ECO:0000256" key="9">
    <source>
        <dbReference type="HAMAP-Rule" id="MF_00024"/>
    </source>
</evidence>
<accession>A0ABT1W7A0</accession>
<dbReference type="HAMAP" id="MF_00024">
    <property type="entry name" value="CobD_CbiB"/>
    <property type="match status" value="1"/>
</dbReference>
<keyword evidence="5 9" id="KW-0169">Cobalamin biosynthesis</keyword>
<comment type="similarity">
    <text evidence="3 9">Belongs to the CobD/CbiB family.</text>
</comment>
<evidence type="ECO:0000256" key="7">
    <source>
        <dbReference type="ARBA" id="ARBA00022989"/>
    </source>
</evidence>
<dbReference type="NCBIfam" id="TIGR00380">
    <property type="entry name" value="cobal_cbiB"/>
    <property type="match status" value="1"/>
</dbReference>
<protein>
    <recommendedName>
        <fullName evidence="9">Cobalamin biosynthesis protein CobD</fullName>
    </recommendedName>
</protein>
<dbReference type="PANTHER" id="PTHR34308">
    <property type="entry name" value="COBALAMIN BIOSYNTHESIS PROTEIN CBIB"/>
    <property type="match status" value="1"/>
</dbReference>
<gene>
    <name evidence="10" type="primary">cbiB</name>
    <name evidence="9" type="synonym">cobD</name>
    <name evidence="10" type="ORF">NFI95_09855</name>
</gene>
<evidence type="ECO:0000256" key="3">
    <source>
        <dbReference type="ARBA" id="ARBA00006263"/>
    </source>
</evidence>
<comment type="subcellular location">
    <subcellularLocation>
        <location evidence="1 9">Cell membrane</location>
        <topology evidence="1 9">Multi-pass membrane protein</topology>
    </subcellularLocation>
</comment>
<reference evidence="10 11" key="1">
    <citation type="submission" date="2022-06" db="EMBL/GenBank/DDBJ databases">
        <title>Endosaccharibacter gen. nov., sp. nov., endophytic bacteria isolated from sugarcane.</title>
        <authorList>
            <person name="Pitiwittayakul N."/>
            <person name="Yukphan P."/>
            <person name="Charoenyingcharoen P."/>
            <person name="Tanasupawat S."/>
        </authorList>
    </citation>
    <scope>NUCLEOTIDE SEQUENCE [LARGE SCALE GENOMIC DNA]</scope>
    <source>
        <strain evidence="10 11">KSS8</strain>
    </source>
</reference>
<keyword evidence="8 9" id="KW-0472">Membrane</keyword>
<dbReference type="Proteomes" id="UP001524587">
    <property type="component" value="Unassembled WGS sequence"/>
</dbReference>
<dbReference type="InterPro" id="IPR004485">
    <property type="entry name" value="Cobalamin_biosynth_CobD/CbiB"/>
</dbReference>